<comment type="caution">
    <text evidence="2">The sequence shown here is derived from an EMBL/GenBank/DDBJ whole genome shotgun (WGS) entry which is preliminary data.</text>
</comment>
<proteinExistence type="predicted"/>
<keyword evidence="1" id="KW-0472">Membrane</keyword>
<dbReference type="EMBL" id="MHCN01000018">
    <property type="protein sequence ID" value="OGY21051.1"/>
    <property type="molecule type" value="Genomic_DNA"/>
</dbReference>
<dbReference type="STRING" id="1802591.A2113_02890"/>
<gene>
    <name evidence="2" type="ORF">A2113_02890</name>
</gene>
<evidence type="ECO:0000313" key="2">
    <source>
        <dbReference type="EMBL" id="OGY21051.1"/>
    </source>
</evidence>
<feature type="transmembrane region" description="Helical" evidence="1">
    <location>
        <begin position="30"/>
        <end position="52"/>
    </location>
</feature>
<organism evidence="2 3">
    <name type="scientific">Candidatus Woykebacteria bacterium GWA1_44_8</name>
    <dbReference type="NCBI Taxonomy" id="1802591"/>
    <lineage>
        <taxon>Bacteria</taxon>
        <taxon>Candidatus Woykeibacteriota</taxon>
    </lineage>
</organism>
<dbReference type="AlphaFoldDB" id="A0A1G1W067"/>
<name>A0A1G1W067_9BACT</name>
<accession>A0A1G1W067</accession>
<sequence>MKLTADTVILNIVQEISLSIKPKEDKLKTIVVSLIFVIIFALVAFTAGLQLGKTGQFATILKTEPVATKSAAPTGWQLLDEAGFSIAYPKDWEAKANPAGEPEGAKIKSIGGKVELWLLVAKPYTFSEEQAGKQTGKNEGKMKVDGREGTLAEFTYDTGGYYLVVEVPATLTAPMVTFWATAGNDDYKKVVLDIINSFQSKVETQKAK</sequence>
<keyword evidence="1" id="KW-0812">Transmembrane</keyword>
<evidence type="ECO:0000256" key="1">
    <source>
        <dbReference type="SAM" id="Phobius"/>
    </source>
</evidence>
<protein>
    <submittedName>
        <fullName evidence="2">Uncharacterized protein</fullName>
    </submittedName>
</protein>
<reference evidence="2 3" key="1">
    <citation type="journal article" date="2016" name="Nat. Commun.">
        <title>Thousands of microbial genomes shed light on interconnected biogeochemical processes in an aquifer system.</title>
        <authorList>
            <person name="Anantharaman K."/>
            <person name="Brown C.T."/>
            <person name="Hug L.A."/>
            <person name="Sharon I."/>
            <person name="Castelle C.J."/>
            <person name="Probst A.J."/>
            <person name="Thomas B.C."/>
            <person name="Singh A."/>
            <person name="Wilkins M.J."/>
            <person name="Karaoz U."/>
            <person name="Brodie E.L."/>
            <person name="Williams K.H."/>
            <person name="Hubbard S.S."/>
            <person name="Banfield J.F."/>
        </authorList>
    </citation>
    <scope>NUCLEOTIDE SEQUENCE [LARGE SCALE GENOMIC DNA]</scope>
</reference>
<dbReference type="Proteomes" id="UP000176299">
    <property type="component" value="Unassembled WGS sequence"/>
</dbReference>
<evidence type="ECO:0000313" key="3">
    <source>
        <dbReference type="Proteomes" id="UP000176299"/>
    </source>
</evidence>
<keyword evidence="1" id="KW-1133">Transmembrane helix</keyword>